<reference evidence="2" key="1">
    <citation type="submission" date="2021-06" db="EMBL/GenBank/DDBJ databases">
        <authorList>
            <person name="Kallberg Y."/>
            <person name="Tangrot J."/>
            <person name="Rosling A."/>
        </authorList>
    </citation>
    <scope>NUCLEOTIDE SEQUENCE</scope>
    <source>
        <strain evidence="2">87-6 pot B 2015</strain>
    </source>
</reference>
<sequence>CNLAVYVAFWRNNDTPSIKKFLDYRRNMGDLADPETEHQKGCDVSTDYSQSSNCLFAQTPCELLPCKTKVAYLFVEDKRSNSVKLFWNLQEIILESEIVDEKSKLQWNSLKETSSAVQEKQVSSYKRNASKIDEETVSIQPALKRKLNEGEMTVDTSNNPFDVSRHEKDSKNATNQNEEDEITEYKYSQEMLNEKVELPNHKKAKKEVKNTSRTKSQKSRNKSEDSSSELPSSD</sequence>
<dbReference type="EMBL" id="CAJVPP010010606">
    <property type="protein sequence ID" value="CAG8711028.1"/>
    <property type="molecule type" value="Genomic_DNA"/>
</dbReference>
<dbReference type="Proteomes" id="UP000789375">
    <property type="component" value="Unassembled WGS sequence"/>
</dbReference>
<feature type="non-terminal residue" evidence="2">
    <location>
        <position position="234"/>
    </location>
</feature>
<proteinExistence type="predicted"/>
<evidence type="ECO:0000256" key="1">
    <source>
        <dbReference type="SAM" id="MobiDB-lite"/>
    </source>
</evidence>
<protein>
    <submittedName>
        <fullName evidence="2">2087_t:CDS:1</fullName>
    </submittedName>
</protein>
<gene>
    <name evidence="2" type="ORF">FMOSSE_LOCUS14321</name>
</gene>
<accession>A0A9N9N8I8</accession>
<name>A0A9N9N8I8_FUNMO</name>
<evidence type="ECO:0000313" key="2">
    <source>
        <dbReference type="EMBL" id="CAG8711028.1"/>
    </source>
</evidence>
<dbReference type="AlphaFoldDB" id="A0A9N9N8I8"/>
<evidence type="ECO:0000313" key="3">
    <source>
        <dbReference type="Proteomes" id="UP000789375"/>
    </source>
</evidence>
<comment type="caution">
    <text evidence="2">The sequence shown here is derived from an EMBL/GenBank/DDBJ whole genome shotgun (WGS) entry which is preliminary data.</text>
</comment>
<keyword evidence="3" id="KW-1185">Reference proteome</keyword>
<feature type="region of interest" description="Disordered" evidence="1">
    <location>
        <begin position="148"/>
        <end position="234"/>
    </location>
</feature>
<organism evidence="2 3">
    <name type="scientific">Funneliformis mosseae</name>
    <name type="common">Endomycorrhizal fungus</name>
    <name type="synonym">Glomus mosseae</name>
    <dbReference type="NCBI Taxonomy" id="27381"/>
    <lineage>
        <taxon>Eukaryota</taxon>
        <taxon>Fungi</taxon>
        <taxon>Fungi incertae sedis</taxon>
        <taxon>Mucoromycota</taxon>
        <taxon>Glomeromycotina</taxon>
        <taxon>Glomeromycetes</taxon>
        <taxon>Glomerales</taxon>
        <taxon>Glomeraceae</taxon>
        <taxon>Funneliformis</taxon>
    </lineage>
</organism>
<feature type="non-terminal residue" evidence="2">
    <location>
        <position position="1"/>
    </location>
</feature>